<dbReference type="InterPro" id="IPR010090">
    <property type="entry name" value="Phage_tape_meas"/>
</dbReference>
<dbReference type="PANTHER" id="PTHR37813:SF1">
    <property type="entry name" value="FELS-2 PROPHAGE PROTEIN"/>
    <property type="match status" value="1"/>
</dbReference>
<keyword evidence="2" id="KW-0472">Membrane</keyword>
<dbReference type="RefSeq" id="WP_229536589.1">
    <property type="nucleotide sequence ID" value="NZ_JAJHJB010000037.1"/>
</dbReference>
<dbReference type="Proteomes" id="UP001165492">
    <property type="component" value="Unassembled WGS sequence"/>
</dbReference>
<feature type="transmembrane region" description="Helical" evidence="2">
    <location>
        <begin position="480"/>
        <end position="503"/>
    </location>
</feature>
<feature type="domain" description="Phage tail tape measure protein" evidence="3">
    <location>
        <begin position="154"/>
        <end position="365"/>
    </location>
</feature>
<evidence type="ECO:0000256" key="1">
    <source>
        <dbReference type="ARBA" id="ARBA00022612"/>
    </source>
</evidence>
<dbReference type="NCBIfam" id="TIGR01760">
    <property type="entry name" value="tape_meas_TP901"/>
    <property type="match status" value="1"/>
</dbReference>
<protein>
    <submittedName>
        <fullName evidence="4">Phage tail tape measure protein</fullName>
    </submittedName>
</protein>
<keyword evidence="5" id="KW-1185">Reference proteome</keyword>
<reference evidence="4" key="1">
    <citation type="submission" date="2021-11" db="EMBL/GenBank/DDBJ databases">
        <title>Description of a new species Pelosinus isolated from the bottom sediments of Lake Baikal.</title>
        <authorList>
            <person name="Zakharyuk A."/>
        </authorList>
    </citation>
    <scope>NUCLEOTIDE SEQUENCE</scope>
    <source>
        <strain evidence="4">Bkl1</strain>
    </source>
</reference>
<feature type="transmembrane region" description="Helical" evidence="2">
    <location>
        <begin position="524"/>
        <end position="548"/>
    </location>
</feature>
<feature type="transmembrane region" description="Helical" evidence="2">
    <location>
        <begin position="560"/>
        <end position="582"/>
    </location>
</feature>
<evidence type="ECO:0000313" key="4">
    <source>
        <dbReference type="EMBL" id="MCC5467622.1"/>
    </source>
</evidence>
<dbReference type="PANTHER" id="PTHR37813">
    <property type="entry name" value="FELS-2 PROPHAGE PROTEIN"/>
    <property type="match status" value="1"/>
</dbReference>
<dbReference type="Pfam" id="PF10145">
    <property type="entry name" value="PhageMin_Tail"/>
    <property type="match status" value="1"/>
</dbReference>
<dbReference type="EMBL" id="JAJHJB010000037">
    <property type="protein sequence ID" value="MCC5467622.1"/>
    <property type="molecule type" value="Genomic_DNA"/>
</dbReference>
<accession>A0ABS8HXD2</accession>
<gene>
    <name evidence="4" type="ORF">LMF89_20005</name>
</gene>
<keyword evidence="1" id="KW-1188">Viral release from host cell</keyword>
<proteinExistence type="predicted"/>
<evidence type="ECO:0000259" key="3">
    <source>
        <dbReference type="Pfam" id="PF10145"/>
    </source>
</evidence>
<organism evidence="4 5">
    <name type="scientific">Pelosinus baikalensis</name>
    <dbReference type="NCBI Taxonomy" id="2892015"/>
    <lineage>
        <taxon>Bacteria</taxon>
        <taxon>Bacillati</taxon>
        <taxon>Bacillota</taxon>
        <taxon>Negativicutes</taxon>
        <taxon>Selenomonadales</taxon>
        <taxon>Sporomusaceae</taxon>
        <taxon>Pelosinus</taxon>
    </lineage>
</organism>
<evidence type="ECO:0000256" key="2">
    <source>
        <dbReference type="SAM" id="Phobius"/>
    </source>
</evidence>
<evidence type="ECO:0000313" key="5">
    <source>
        <dbReference type="Proteomes" id="UP001165492"/>
    </source>
</evidence>
<sequence>MARVFEIAFNIAARLGSGFSNAFGSAGDAIRDVNTRITSLRGELRALDASYRAGGMSAEEFRRRQAALNDELDRTRQSQERLTRIQQTRNRVSSVNSAAGGTFAKATAVGAGVVGLPVSSAIGFDSEMAGVAKQVQGARADSGELTGIYYEARDNIMKASNDMMIMPDSMAKAYKMASKSGVQGMENIDRFARMGIMMGNAFETPAEEVTEQFAKIGNAIGINLETKEGIDRLERLADTVNYLDDRSNASGSDIINVLKRISGTAASLLPTMSDTTLAGISTAMLEMGETSETAGTAINALFTKIAAAPTQSKSFQGALAKVGLSAEELQAGALQDAEGTMLNLFERIGQLDEATKNNFLAELIGNEHIDSISKISGNYGKFVEIIKAGNSEAAKGSMAKEFAIQAETSQRKIEGMQAAAARTAIAFGTLLLPEVNNLTKSLSTAGNWLFNMAKESDGVAATAFKMTAGLIAGTVALSGLVYITTAVIGPLVGFYGWAVRINLVTKLWTAAQWAWNTAMGVGRILLSVGMMVAYGAWMVVATTATYAWTAAQWLWNAAMTANPIGLIIVGIGGLVAAGYWLVQNWQTVQDYWTTFWDNPSAALQSFIYGIYSRFGGAINWMSEKWASVKNMFSAGGAGGNGADMAGIPAYANGTIATSPHIGLFAEKGPEAVIPINDSARAHSLLEQTNRMMGVSSSGGGTVINANFAPVINGGNSSEIQPILKEAQEDFFANLNGVIQQERRLSYG</sequence>
<keyword evidence="2" id="KW-0812">Transmembrane</keyword>
<comment type="caution">
    <text evidence="4">The sequence shown here is derived from an EMBL/GenBank/DDBJ whole genome shotgun (WGS) entry which is preliminary data.</text>
</comment>
<keyword evidence="2" id="KW-1133">Transmembrane helix</keyword>
<name>A0ABS8HXD2_9FIRM</name>